<feature type="region of interest" description="Disordered" evidence="12">
    <location>
        <begin position="1180"/>
        <end position="1215"/>
    </location>
</feature>
<feature type="region of interest" description="Disordered" evidence="12">
    <location>
        <begin position="919"/>
        <end position="999"/>
    </location>
</feature>
<dbReference type="CDD" id="cd12873">
    <property type="entry name" value="SPRY_DDX1"/>
    <property type="match status" value="1"/>
</dbReference>
<reference evidence="17" key="2">
    <citation type="submission" date="2020-06" db="EMBL/GenBank/DDBJ databases">
        <authorList>
            <person name="Sheffer M."/>
        </authorList>
    </citation>
    <scope>NUCLEOTIDE SEQUENCE</scope>
</reference>
<dbReference type="PROSITE" id="PS51194">
    <property type="entry name" value="HELICASE_CTER"/>
    <property type="match status" value="1"/>
</dbReference>
<dbReference type="InterPro" id="IPR014001">
    <property type="entry name" value="Helicase_ATP-bd"/>
</dbReference>
<dbReference type="SUPFAM" id="SSF52540">
    <property type="entry name" value="P-loop containing nucleoside triphosphate hydrolases"/>
    <property type="match status" value="1"/>
</dbReference>
<dbReference type="Pfam" id="PF00270">
    <property type="entry name" value="DEAD"/>
    <property type="match status" value="1"/>
</dbReference>
<dbReference type="Pfam" id="PF00271">
    <property type="entry name" value="Helicase_C"/>
    <property type="match status" value="1"/>
</dbReference>
<dbReference type="PROSITE" id="PS51192">
    <property type="entry name" value="HELICASE_ATP_BIND_1"/>
    <property type="match status" value="1"/>
</dbReference>
<evidence type="ECO:0000256" key="5">
    <source>
        <dbReference type="ARBA" id="ARBA00022806"/>
    </source>
</evidence>
<comment type="similarity">
    <text evidence="1">Belongs to the DEAD box helicase family. DDX1 subfamily.</text>
</comment>
<comment type="caution">
    <text evidence="17">The sequence shown here is derived from an EMBL/GenBank/DDBJ whole genome shotgun (WGS) entry which is preliminary data.</text>
</comment>
<evidence type="ECO:0000313" key="17">
    <source>
        <dbReference type="EMBL" id="KAF8774685.1"/>
    </source>
</evidence>
<dbReference type="InterPro" id="IPR027417">
    <property type="entry name" value="P-loop_NTPase"/>
</dbReference>
<evidence type="ECO:0000259" key="13">
    <source>
        <dbReference type="PROSITE" id="PS50003"/>
    </source>
</evidence>
<feature type="compositionally biased region" description="Basic and acidic residues" evidence="12">
    <location>
        <begin position="1562"/>
        <end position="1572"/>
    </location>
</feature>
<dbReference type="InterPro" id="IPR013320">
    <property type="entry name" value="ConA-like_dom_sf"/>
</dbReference>
<feature type="compositionally biased region" description="Acidic residues" evidence="12">
    <location>
        <begin position="919"/>
        <end position="928"/>
    </location>
</feature>
<sequence length="1579" mass="175076">MELWSAYSKLGGKPMADQQSGKGKKGDKGGGGSTQQSNKWRMSYFDRGNALAVSPDGKTCQSREPKEWHGCRATKGVQGQGKYYYEAKVTDEGLCRVGWSTPAASLDLGTDKQGFGFGGTGKKSFGKQFDSYGEPFGMHDVIGCYLNLDERSIKFSKNGVDFGEAFKIPDNLRKSAFFPAVVLKNAEMEFNFGETTFRYPPEAGYVAVCSAPKECLVNNTITGESSGPVKPVKNAPQAIIIEPSRELAEQTLKCIQNFKKYLKDPKVRELLIIGGVAAKEQIMELQSGIDIVVGTPGRLEDLISTGQLSLSQVRFFVLDEADGLLQAGYGDLINRMHGQIPKITPDGKRLQMVVCSATLHSFDVKKLAERLMHFPTWVDLKGEDSVPETVHHVVCTVDPRKDLSWRNLKRPIKTDEVHSRDNVRFGSNTPESLSEAVKLLKGEYVITAINEHKMDKGIIFCRTKIDCDNMENHLNALGGGPRNRNNPYSCVCLHGDRKPAERKENLEKFKRGDVKFLICTDVAARGIDVSGVPYVINVTLPDEKNNYVHRIGRVGRAERMGLAISLVSAVPEKVWYHSNCSNRGKNCWNTNLVEKGGCCIWYNEPQYLADIEEHLNCTIQQVDPDIKVPCDEFDGKVVYGQKRAQMGSNYETHTAQMAPTVEMLSKLEVVAQEFFIKRWTNMPLTKLFQRRNSSQKDRKKSLTSAELSASESVAEGSNTTKEPIAMNPESCYSEEKHKNSAACEETEKISNIEPELDDPNDESSDNTMPCETSRRCSVPETSDLMEQARIKSRSLSLKESGTKLNIQRTRRRKCESESAAFSSTDDEGFEDKIIQLSERDLEKVIGQCVDRLIRESILTAVKSVKVDSLYEDVIKSLSRSASESSESSGGPETVQQKLHTDSVTEYADLKMVHTFEEEKLEDEELDEADSPKQQRDSKASSEVSDKLQSDIQSENDNKDGTETEEGLTCPESDSTSKDKIADPKASFEADKSENCSNPVIEAESNVNDSIKSVENCESSTCQNQNENIVANVQVCGSDQLDTFVESDKSNIKNNDFQENDVPERTKEVQDCQENNISTEIVNENKQNETAEDTMDCSRQKEDHASHIENSEEVRELKDELADETDYIKTEVEEIKNISMEGYHADIEESISLHSMASESSFENIKDSKVYSRTISDDTVASVDESSLGGEHDTMLKKDTDDSLKSESGDAKAGKNLNVEADLMAMSGDDFSHLLRSESTVEESSTLAGDLGENLPEQKPVEEEKKVNWKVGYLHVKLPHKSRHKGLKVWKKRCVAIQPDEFANDDSDPCLVLSVYSGDSSAAKKHSASFWKSISCQKAVIYRSSSRTHPYAFTISDDKKAVIHLAADSEAITQDWMAAIRAILWPPSPVIQLEKSDDSSTGKGDLMIFCKEAVSLLQAIASTIHQILTHHSKQEGGKYQKELEEIGAWLVADATVTEDYYKVPPRQVKSLLDIPNFIFNKPITPVATVVGTPSVAMDSQKSVLDVAKTEPTRASQDSGISSETVPDDFLNCSVTSFVVGGGRFPGKSSDSELSDTYTPPRSPEVKTRREAKASDGIAHA</sequence>
<comment type="function">
    <text evidence="10">Acts as an ATP-dependent RNA helicase, able to unwind both RNA-RNA and RNA-DNA duplexes. Possesses 5' single-stranded RNA overhang nuclease activity.</text>
</comment>
<keyword evidence="7 11" id="KW-0067">ATP-binding</keyword>
<feature type="region of interest" description="Disordered" evidence="12">
    <location>
        <begin position="1544"/>
        <end position="1579"/>
    </location>
</feature>
<comment type="domain">
    <text evidence="11">The helicase domain is involved in the stimulation of RELA transcriptional activity.</text>
</comment>
<evidence type="ECO:0000256" key="3">
    <source>
        <dbReference type="ARBA" id="ARBA00022741"/>
    </source>
</evidence>
<dbReference type="Gene3D" id="2.30.29.30">
    <property type="entry name" value="Pleckstrin-homology domain (PH domain)/Phosphotyrosine-binding domain (PTB)"/>
    <property type="match status" value="1"/>
</dbReference>
<reference evidence="17" key="1">
    <citation type="journal article" date="2020" name="bioRxiv">
        <title>Chromosome-level reference genome of the European wasp spider Argiope bruennichi: a resource for studies on range expansion and evolutionary adaptation.</title>
        <authorList>
            <person name="Sheffer M.M."/>
            <person name="Hoppe A."/>
            <person name="Krehenwinkel H."/>
            <person name="Uhl G."/>
            <person name="Kuss A.W."/>
            <person name="Jensen L."/>
            <person name="Jensen C."/>
            <person name="Gillespie R.G."/>
            <person name="Hoff K.J."/>
            <person name="Prost S."/>
        </authorList>
    </citation>
    <scope>NUCLEOTIDE SEQUENCE</scope>
</reference>
<accession>A0A8T0EQ69</accession>
<dbReference type="InterPro" id="IPR001870">
    <property type="entry name" value="B30.2/SPRY"/>
</dbReference>
<dbReference type="InterPro" id="IPR001650">
    <property type="entry name" value="Helicase_C-like"/>
</dbReference>
<evidence type="ECO:0000256" key="11">
    <source>
        <dbReference type="RuleBase" id="RU365068"/>
    </source>
</evidence>
<feature type="compositionally biased region" description="Low complexity" evidence="12">
    <location>
        <begin position="879"/>
        <end position="888"/>
    </location>
</feature>
<protein>
    <recommendedName>
        <fullName evidence="11">ATP-dependent RNA helicase</fullName>
        <ecNumber evidence="11">3.6.4.13</ecNumber>
    </recommendedName>
</protein>
<dbReference type="SUPFAM" id="SSF50729">
    <property type="entry name" value="PH domain-like"/>
    <property type="match status" value="1"/>
</dbReference>
<proteinExistence type="inferred from homology"/>
<feature type="domain" description="Helicase C-terminal" evidence="16">
    <location>
        <begin position="432"/>
        <end position="630"/>
    </location>
</feature>
<dbReference type="CDD" id="cd18787">
    <property type="entry name" value="SF2_C_DEAD"/>
    <property type="match status" value="1"/>
</dbReference>
<evidence type="ECO:0000256" key="8">
    <source>
        <dbReference type="ARBA" id="ARBA00022884"/>
    </source>
</evidence>
<feature type="region of interest" description="Disordered" evidence="12">
    <location>
        <begin position="879"/>
        <end position="901"/>
    </location>
</feature>
<keyword evidence="2" id="KW-0540">Nuclease</keyword>
<feature type="domain" description="PH" evidence="13">
    <location>
        <begin position="1266"/>
        <end position="1384"/>
    </location>
</feature>
<evidence type="ECO:0000256" key="7">
    <source>
        <dbReference type="ARBA" id="ARBA00022840"/>
    </source>
</evidence>
<dbReference type="SUPFAM" id="SSF49899">
    <property type="entry name" value="Concanavalin A-like lectins/glucanases"/>
    <property type="match status" value="1"/>
</dbReference>
<dbReference type="SMART" id="SM00487">
    <property type="entry name" value="DEXDc"/>
    <property type="match status" value="1"/>
</dbReference>
<dbReference type="Pfam" id="PF00622">
    <property type="entry name" value="SPRY"/>
    <property type="match status" value="1"/>
</dbReference>
<keyword evidence="6" id="KW-0269">Exonuclease</keyword>
<name>A0A8T0EQ69_ARGBR</name>
<feature type="region of interest" description="Disordered" evidence="12">
    <location>
        <begin position="690"/>
        <end position="779"/>
    </location>
</feature>
<dbReference type="FunFam" id="3.40.50.300:FF:000652">
    <property type="entry name" value="ATP-dependent RNA helicase DDX1"/>
    <property type="match status" value="1"/>
</dbReference>
<dbReference type="InterPro" id="IPR011993">
    <property type="entry name" value="PH-like_dom_sf"/>
</dbReference>
<feature type="compositionally biased region" description="Acidic residues" evidence="12">
    <location>
        <begin position="754"/>
        <end position="764"/>
    </location>
</feature>
<dbReference type="GO" id="GO:0004527">
    <property type="term" value="F:exonuclease activity"/>
    <property type="evidence" value="ECO:0007669"/>
    <property type="project" value="UniProtKB-KW"/>
</dbReference>
<dbReference type="GO" id="GO:0005524">
    <property type="term" value="F:ATP binding"/>
    <property type="evidence" value="ECO:0007669"/>
    <property type="project" value="UniProtKB-UniRule"/>
</dbReference>
<evidence type="ECO:0000256" key="1">
    <source>
        <dbReference type="ARBA" id="ARBA00008765"/>
    </source>
</evidence>
<dbReference type="InterPro" id="IPR003877">
    <property type="entry name" value="SPRY_dom"/>
</dbReference>
<feature type="domain" description="B30.2/SPRY" evidence="14">
    <location>
        <begin position="20"/>
        <end position="197"/>
    </location>
</feature>
<dbReference type="SMART" id="SM00490">
    <property type="entry name" value="HELICc"/>
    <property type="match status" value="1"/>
</dbReference>
<dbReference type="CDD" id="cd00821">
    <property type="entry name" value="PH"/>
    <property type="match status" value="1"/>
</dbReference>
<evidence type="ECO:0000259" key="14">
    <source>
        <dbReference type="PROSITE" id="PS50188"/>
    </source>
</evidence>
<dbReference type="GO" id="GO:0003723">
    <property type="term" value="F:RNA binding"/>
    <property type="evidence" value="ECO:0007669"/>
    <property type="project" value="UniProtKB-UniRule"/>
</dbReference>
<evidence type="ECO:0000256" key="9">
    <source>
        <dbReference type="ARBA" id="ARBA00047984"/>
    </source>
</evidence>
<evidence type="ECO:0000256" key="4">
    <source>
        <dbReference type="ARBA" id="ARBA00022801"/>
    </source>
</evidence>
<dbReference type="Gene3D" id="3.40.50.300">
    <property type="entry name" value="P-loop containing nucleotide triphosphate hydrolases"/>
    <property type="match status" value="2"/>
</dbReference>
<evidence type="ECO:0000256" key="2">
    <source>
        <dbReference type="ARBA" id="ARBA00022722"/>
    </source>
</evidence>
<dbReference type="PANTHER" id="PTHR24031">
    <property type="entry name" value="RNA HELICASE"/>
    <property type="match status" value="1"/>
</dbReference>
<dbReference type="PROSITE" id="PS50188">
    <property type="entry name" value="B302_SPRY"/>
    <property type="match status" value="1"/>
</dbReference>
<dbReference type="SMART" id="SM00449">
    <property type="entry name" value="SPRY"/>
    <property type="match status" value="1"/>
</dbReference>
<keyword evidence="5 11" id="KW-0347">Helicase</keyword>
<evidence type="ECO:0000256" key="6">
    <source>
        <dbReference type="ARBA" id="ARBA00022839"/>
    </source>
</evidence>
<feature type="compositionally biased region" description="Basic and acidic residues" evidence="12">
    <location>
        <begin position="929"/>
        <end position="948"/>
    </location>
</feature>
<dbReference type="Gene3D" id="2.60.120.920">
    <property type="match status" value="1"/>
</dbReference>
<dbReference type="InterPro" id="IPR043136">
    <property type="entry name" value="B30.2/SPRY_sf"/>
</dbReference>
<dbReference type="Proteomes" id="UP000807504">
    <property type="component" value="Unassembled WGS sequence"/>
</dbReference>
<dbReference type="EC" id="3.6.4.13" evidence="11"/>
<feature type="domain" description="Helicase ATP-binding" evidence="15">
    <location>
        <begin position="229"/>
        <end position="377"/>
    </location>
</feature>
<keyword evidence="18" id="KW-1185">Reference proteome</keyword>
<feature type="compositionally biased region" description="Basic and acidic residues" evidence="12">
    <location>
        <begin position="974"/>
        <end position="993"/>
    </location>
</feature>
<dbReference type="Pfam" id="PF00169">
    <property type="entry name" value="PH"/>
    <property type="match status" value="1"/>
</dbReference>
<dbReference type="FunFam" id="3.40.50.300:FF:000708">
    <property type="entry name" value="ATP-dependent RNA helicase DDX1"/>
    <property type="match status" value="1"/>
</dbReference>
<evidence type="ECO:0000313" key="18">
    <source>
        <dbReference type="Proteomes" id="UP000807504"/>
    </source>
</evidence>
<feature type="region of interest" description="Disordered" evidence="12">
    <location>
        <begin position="1"/>
        <end position="39"/>
    </location>
</feature>
<evidence type="ECO:0000256" key="10">
    <source>
        <dbReference type="ARBA" id="ARBA00058016"/>
    </source>
</evidence>
<feature type="compositionally biased region" description="Low complexity" evidence="12">
    <location>
        <begin position="702"/>
        <end position="717"/>
    </location>
</feature>
<feature type="compositionally biased region" description="Basic and acidic residues" evidence="12">
    <location>
        <begin position="1189"/>
        <end position="1212"/>
    </location>
</feature>
<dbReference type="GO" id="GO:0003724">
    <property type="term" value="F:RNA helicase activity"/>
    <property type="evidence" value="ECO:0007669"/>
    <property type="project" value="UniProtKB-EC"/>
</dbReference>
<dbReference type="InterPro" id="IPR001849">
    <property type="entry name" value="PH_domain"/>
</dbReference>
<dbReference type="InterPro" id="IPR011545">
    <property type="entry name" value="DEAD/DEAH_box_helicase_dom"/>
</dbReference>
<organism evidence="17 18">
    <name type="scientific">Argiope bruennichi</name>
    <name type="common">Wasp spider</name>
    <name type="synonym">Aranea bruennichi</name>
    <dbReference type="NCBI Taxonomy" id="94029"/>
    <lineage>
        <taxon>Eukaryota</taxon>
        <taxon>Metazoa</taxon>
        <taxon>Ecdysozoa</taxon>
        <taxon>Arthropoda</taxon>
        <taxon>Chelicerata</taxon>
        <taxon>Arachnida</taxon>
        <taxon>Araneae</taxon>
        <taxon>Araneomorphae</taxon>
        <taxon>Entelegynae</taxon>
        <taxon>Araneoidea</taxon>
        <taxon>Araneidae</taxon>
        <taxon>Argiope</taxon>
    </lineage>
</organism>
<dbReference type="EMBL" id="JABXBU010002227">
    <property type="protein sequence ID" value="KAF8774685.1"/>
    <property type="molecule type" value="Genomic_DNA"/>
</dbReference>
<dbReference type="CDD" id="cd17938">
    <property type="entry name" value="DEADc_DDX1"/>
    <property type="match status" value="1"/>
</dbReference>
<keyword evidence="3 11" id="KW-0547">Nucleotide-binding</keyword>
<gene>
    <name evidence="17" type="ORF">HNY73_017212</name>
</gene>
<dbReference type="FunFam" id="2.60.120.920:FF:000076">
    <property type="entry name" value="ATP-dependent RNA helicase DDX1"/>
    <property type="match status" value="1"/>
</dbReference>
<evidence type="ECO:0000259" key="16">
    <source>
        <dbReference type="PROSITE" id="PS51194"/>
    </source>
</evidence>
<evidence type="ECO:0000256" key="12">
    <source>
        <dbReference type="SAM" id="MobiDB-lite"/>
    </source>
</evidence>
<comment type="function">
    <text evidence="11">RNA helicase.</text>
</comment>
<keyword evidence="8 11" id="KW-0694">RNA-binding</keyword>
<dbReference type="PROSITE" id="PS50003">
    <property type="entry name" value="PH_DOMAIN"/>
    <property type="match status" value="1"/>
</dbReference>
<dbReference type="SMART" id="SM00233">
    <property type="entry name" value="PH"/>
    <property type="match status" value="1"/>
</dbReference>
<evidence type="ECO:0000259" key="15">
    <source>
        <dbReference type="PROSITE" id="PS51192"/>
    </source>
</evidence>
<comment type="catalytic activity">
    <reaction evidence="9 11">
        <text>ATP + H2O = ADP + phosphate + H(+)</text>
        <dbReference type="Rhea" id="RHEA:13065"/>
        <dbReference type="ChEBI" id="CHEBI:15377"/>
        <dbReference type="ChEBI" id="CHEBI:15378"/>
        <dbReference type="ChEBI" id="CHEBI:30616"/>
        <dbReference type="ChEBI" id="CHEBI:43474"/>
        <dbReference type="ChEBI" id="CHEBI:456216"/>
        <dbReference type="EC" id="3.6.4.13"/>
    </reaction>
</comment>
<keyword evidence="4 11" id="KW-0378">Hydrolase</keyword>